<evidence type="ECO:0000256" key="1">
    <source>
        <dbReference type="ARBA" id="ARBA00004123"/>
    </source>
</evidence>
<evidence type="ECO:0000256" key="9">
    <source>
        <dbReference type="ARBA" id="ARBA00023187"/>
    </source>
</evidence>
<protein>
    <recommendedName>
        <fullName evidence="18">Pre-mRNA-splicing factor cwc2</fullName>
    </recommendedName>
</protein>
<dbReference type="InterPro" id="IPR000571">
    <property type="entry name" value="Znf_CCCH"/>
</dbReference>
<dbReference type="PANTHER" id="PTHR14089">
    <property type="entry name" value="PRE-MRNA-SPLICING FACTOR RBM22"/>
    <property type="match status" value="1"/>
</dbReference>
<evidence type="ECO:0008006" key="18">
    <source>
        <dbReference type="Google" id="ProtNLM"/>
    </source>
</evidence>
<keyword evidence="17" id="KW-1185">Reference proteome</keyword>
<evidence type="ECO:0000256" key="4">
    <source>
        <dbReference type="ARBA" id="ARBA00022723"/>
    </source>
</evidence>
<evidence type="ECO:0000256" key="3">
    <source>
        <dbReference type="ARBA" id="ARBA00022664"/>
    </source>
</evidence>
<evidence type="ECO:0000256" key="7">
    <source>
        <dbReference type="ARBA" id="ARBA00022833"/>
    </source>
</evidence>
<keyword evidence="6 12" id="KW-0863">Zinc-finger</keyword>
<dbReference type="Pfam" id="PF16131">
    <property type="entry name" value="Torus"/>
    <property type="match status" value="1"/>
</dbReference>
<feature type="compositionally biased region" description="Acidic residues" evidence="13">
    <location>
        <begin position="342"/>
        <end position="353"/>
    </location>
</feature>
<keyword evidence="3" id="KW-0507">mRNA processing</keyword>
<comment type="subcellular location">
    <subcellularLocation>
        <location evidence="1">Nucleus</location>
    </subcellularLocation>
</comment>
<feature type="domain" description="C3H1-type" evidence="15">
    <location>
        <begin position="92"/>
        <end position="119"/>
    </location>
</feature>
<keyword evidence="4 12" id="KW-0479">Metal-binding</keyword>
<evidence type="ECO:0000313" key="17">
    <source>
        <dbReference type="Proteomes" id="UP001165080"/>
    </source>
</evidence>
<feature type="region of interest" description="Disordered" evidence="13">
    <location>
        <begin position="302"/>
        <end position="356"/>
    </location>
</feature>
<feature type="compositionally biased region" description="Low complexity" evidence="13">
    <location>
        <begin position="400"/>
        <end position="419"/>
    </location>
</feature>
<comment type="similarity">
    <text evidence="2">Belongs to the RRM CWC2 family.</text>
</comment>
<dbReference type="GO" id="GO:0006397">
    <property type="term" value="P:mRNA processing"/>
    <property type="evidence" value="ECO:0007669"/>
    <property type="project" value="UniProtKB-KW"/>
</dbReference>
<reference evidence="16 17" key="1">
    <citation type="journal article" date="2023" name="Commun. Biol.">
        <title>Reorganization of the ancestral sex-determining regions during the evolution of trioecy in Pleodorina starrii.</title>
        <authorList>
            <person name="Takahashi K."/>
            <person name="Suzuki S."/>
            <person name="Kawai-Toyooka H."/>
            <person name="Yamamoto K."/>
            <person name="Hamaji T."/>
            <person name="Ootsuki R."/>
            <person name="Yamaguchi H."/>
            <person name="Kawachi M."/>
            <person name="Higashiyama T."/>
            <person name="Nozaki H."/>
        </authorList>
    </citation>
    <scope>NUCLEOTIDE SEQUENCE [LARGE SCALE GENOMIC DNA]</scope>
    <source>
        <strain evidence="16 17">NIES-4479</strain>
    </source>
</reference>
<organism evidence="16 17">
    <name type="scientific">Pleodorina starrii</name>
    <dbReference type="NCBI Taxonomy" id="330485"/>
    <lineage>
        <taxon>Eukaryota</taxon>
        <taxon>Viridiplantae</taxon>
        <taxon>Chlorophyta</taxon>
        <taxon>core chlorophytes</taxon>
        <taxon>Chlorophyceae</taxon>
        <taxon>CS clade</taxon>
        <taxon>Chlamydomonadales</taxon>
        <taxon>Volvocaceae</taxon>
        <taxon>Pleodorina</taxon>
    </lineage>
</organism>
<dbReference type="EMBL" id="BRXU01000011">
    <property type="protein sequence ID" value="GLC54998.1"/>
    <property type="molecule type" value="Genomic_DNA"/>
</dbReference>
<proteinExistence type="inferred from homology"/>
<dbReference type="PROSITE" id="PS50103">
    <property type="entry name" value="ZF_C3H1"/>
    <property type="match status" value="1"/>
</dbReference>
<feature type="compositionally biased region" description="Low complexity" evidence="13">
    <location>
        <begin position="369"/>
        <end position="385"/>
    </location>
</feature>
<evidence type="ECO:0000256" key="8">
    <source>
        <dbReference type="ARBA" id="ARBA00022884"/>
    </source>
</evidence>
<dbReference type="PROSITE" id="PS50102">
    <property type="entry name" value="RRM"/>
    <property type="match status" value="1"/>
</dbReference>
<evidence type="ECO:0000256" key="2">
    <source>
        <dbReference type="ARBA" id="ARBA00008024"/>
    </source>
</evidence>
<dbReference type="GO" id="GO:0036002">
    <property type="term" value="F:pre-mRNA binding"/>
    <property type="evidence" value="ECO:0007669"/>
    <property type="project" value="TreeGrafter"/>
</dbReference>
<feature type="region of interest" description="Disordered" evidence="13">
    <location>
        <begin position="524"/>
        <end position="548"/>
    </location>
</feature>
<name>A0A9W6BN26_9CHLO</name>
<dbReference type="InterPro" id="IPR032297">
    <property type="entry name" value="Torus"/>
</dbReference>
<dbReference type="Pfam" id="PF00076">
    <property type="entry name" value="RRM_1"/>
    <property type="match status" value="1"/>
</dbReference>
<feature type="domain" description="RRM" evidence="14">
    <location>
        <begin position="159"/>
        <end position="240"/>
    </location>
</feature>
<dbReference type="GO" id="GO:0071006">
    <property type="term" value="C:U2-type catalytic step 1 spliceosome"/>
    <property type="evidence" value="ECO:0007669"/>
    <property type="project" value="TreeGrafter"/>
</dbReference>
<dbReference type="InterPro" id="IPR012677">
    <property type="entry name" value="Nucleotide-bd_a/b_plait_sf"/>
</dbReference>
<dbReference type="GO" id="GO:0008270">
    <property type="term" value="F:zinc ion binding"/>
    <property type="evidence" value="ECO:0007669"/>
    <property type="project" value="UniProtKB-KW"/>
</dbReference>
<evidence type="ECO:0000256" key="5">
    <source>
        <dbReference type="ARBA" id="ARBA00022728"/>
    </source>
</evidence>
<dbReference type="GO" id="GO:0071007">
    <property type="term" value="C:U2-type catalytic step 2 spliceosome"/>
    <property type="evidence" value="ECO:0007669"/>
    <property type="project" value="TreeGrafter"/>
</dbReference>
<gene>
    <name evidence="16" type="primary">PLEST006787</name>
    <name evidence="16" type="ORF">PLESTB_000929400</name>
</gene>
<evidence type="ECO:0000259" key="14">
    <source>
        <dbReference type="PROSITE" id="PS50102"/>
    </source>
</evidence>
<keyword evidence="9" id="KW-0508">mRNA splicing</keyword>
<dbReference type="InterPro" id="IPR035979">
    <property type="entry name" value="RBD_domain_sf"/>
</dbReference>
<dbReference type="InterPro" id="IPR000504">
    <property type="entry name" value="RRM_dom"/>
</dbReference>
<feature type="region of interest" description="Disordered" evidence="13">
    <location>
        <begin position="560"/>
        <end position="642"/>
    </location>
</feature>
<feature type="compositionally biased region" description="Basic and acidic residues" evidence="13">
    <location>
        <begin position="421"/>
        <end position="441"/>
    </location>
</feature>
<keyword evidence="7 12" id="KW-0862">Zinc</keyword>
<evidence type="ECO:0000256" key="12">
    <source>
        <dbReference type="PROSITE-ProRule" id="PRU00723"/>
    </source>
</evidence>
<feature type="compositionally biased region" description="Gly residues" evidence="13">
    <location>
        <begin position="563"/>
        <end position="574"/>
    </location>
</feature>
<feature type="region of interest" description="Disordered" evidence="13">
    <location>
        <begin position="369"/>
        <end position="441"/>
    </location>
</feature>
<evidence type="ECO:0000313" key="16">
    <source>
        <dbReference type="EMBL" id="GLC54998.1"/>
    </source>
</evidence>
<evidence type="ECO:0000256" key="6">
    <source>
        <dbReference type="ARBA" id="ARBA00022771"/>
    </source>
</evidence>
<keyword evidence="8 11" id="KW-0694">RNA-binding</keyword>
<evidence type="ECO:0000256" key="11">
    <source>
        <dbReference type="PROSITE-ProRule" id="PRU00176"/>
    </source>
</evidence>
<evidence type="ECO:0000256" key="13">
    <source>
        <dbReference type="SAM" id="MobiDB-lite"/>
    </source>
</evidence>
<feature type="zinc finger region" description="C3H1-type" evidence="12">
    <location>
        <begin position="92"/>
        <end position="119"/>
    </location>
</feature>
<dbReference type="AlphaFoldDB" id="A0A9W6BN26"/>
<keyword evidence="5" id="KW-0747">Spliceosome</keyword>
<evidence type="ECO:0000259" key="15">
    <source>
        <dbReference type="PROSITE" id="PS50103"/>
    </source>
</evidence>
<keyword evidence="10" id="KW-0539">Nucleus</keyword>
<comment type="caution">
    <text evidence="16">The sequence shown here is derived from an EMBL/GenBank/DDBJ whole genome shotgun (WGS) entry which is preliminary data.</text>
</comment>
<feature type="region of interest" description="Disordered" evidence="13">
    <location>
        <begin position="1"/>
        <end position="72"/>
    </location>
</feature>
<feature type="compositionally biased region" description="Gly residues" evidence="13">
    <location>
        <begin position="529"/>
        <end position="541"/>
    </location>
</feature>
<dbReference type="PANTHER" id="PTHR14089:SF2">
    <property type="entry name" value="PRE-MRNA-SPLICING FACTOR CWC2"/>
    <property type="match status" value="1"/>
</dbReference>
<dbReference type="InterPro" id="IPR039171">
    <property type="entry name" value="Cwc2/Slt11"/>
</dbReference>
<dbReference type="Gene3D" id="3.30.70.330">
    <property type="match status" value="1"/>
</dbReference>
<evidence type="ECO:0000256" key="10">
    <source>
        <dbReference type="ARBA" id="ARBA00023242"/>
    </source>
</evidence>
<dbReference type="GO" id="GO:0008380">
    <property type="term" value="P:RNA splicing"/>
    <property type="evidence" value="ECO:0007669"/>
    <property type="project" value="UniProtKB-KW"/>
</dbReference>
<dbReference type="Proteomes" id="UP001165080">
    <property type="component" value="Unassembled WGS sequence"/>
</dbReference>
<dbReference type="OrthoDB" id="10251848at2759"/>
<accession>A0A9W6BN26</accession>
<feature type="compositionally biased region" description="Basic and acidic residues" evidence="13">
    <location>
        <begin position="1"/>
        <end position="10"/>
    </location>
</feature>
<sequence length="642" mass="68864">MNPRDPHYPNRAEWLTRPARKQVDDATLQKEIQARGGVGERNLWSGRRVGPSVGPPGGDGKRGGPGSQRSRDASKYRCVLELDVGRTRGSDAKQHVFCLYFAKGCCSQGSACTYLHRLPTAEDEAYAVRDLSADIFGREKRTEAEGYRSGAGTLDRDNRTLYVNYEGAGGYELPKIRQLLDANFRAFGPINNIYIVHHKTIAFVRYDWRSSAEFAKEAIHKQGLVGSSLGEVITARWANEDPNPVAVLAQKRACEEAFGLAVMSSFDAMPPEQKQARIMELQLQSALQRGTAIGSYPATDDQFAERERQQQQQQQHEAEAERLWRQQQQAAAAGAGGREAAAEEEEEEEEEDIPYIPPDIYEEQQRLLAQRRAGGAAAAAAAGPQGEPGGGPPTGDFHEAAGASASASAAAAAGAGAEAPEWERAWQDPELREQMRANPELRERMRRARNEAVYWSAYQAHYTAYAGSYGHHVVQEQYEQQLLQYQQQGQGQGQGQQGQGQQGEGAKYSWEDYYAWYGQQQQQQQQGQQGMGGAAVGGEQGPGQEVEAAAATEAGVRAPTGYGVAGGPGWGSGPVGFDPPNGQPQAAAGAGQEVGGAGMAAAGSESGGRSGAEEESGAAKPKADGLSLLGAAYGSDEEEGAD</sequence>
<feature type="compositionally biased region" description="Gly residues" evidence="13">
    <location>
        <begin position="55"/>
        <end position="66"/>
    </location>
</feature>
<dbReference type="GO" id="GO:0017070">
    <property type="term" value="F:U6 snRNA binding"/>
    <property type="evidence" value="ECO:0007669"/>
    <property type="project" value="TreeGrafter"/>
</dbReference>
<dbReference type="SUPFAM" id="SSF54928">
    <property type="entry name" value="RNA-binding domain, RBD"/>
    <property type="match status" value="1"/>
</dbReference>
<dbReference type="GO" id="GO:0000974">
    <property type="term" value="C:Prp19 complex"/>
    <property type="evidence" value="ECO:0007669"/>
    <property type="project" value="TreeGrafter"/>
</dbReference>